<organism evidence="8 9">
    <name type="scientific">Ideonella dechloratans</name>
    <dbReference type="NCBI Taxonomy" id="36863"/>
    <lineage>
        <taxon>Bacteria</taxon>
        <taxon>Pseudomonadati</taxon>
        <taxon>Pseudomonadota</taxon>
        <taxon>Betaproteobacteria</taxon>
        <taxon>Burkholderiales</taxon>
        <taxon>Sphaerotilaceae</taxon>
        <taxon>Ideonella</taxon>
    </lineage>
</organism>
<dbReference type="FunFam" id="3.10.290.10:FF:000003">
    <property type="entry name" value="Pseudouridine synthase"/>
    <property type="match status" value="1"/>
</dbReference>
<dbReference type="SUPFAM" id="SSF55174">
    <property type="entry name" value="Alpha-L RNA-binding motif"/>
    <property type="match status" value="1"/>
</dbReference>
<dbReference type="EC" id="5.4.99.-" evidence="5"/>
<feature type="region of interest" description="Disordered" evidence="6">
    <location>
        <begin position="450"/>
        <end position="494"/>
    </location>
</feature>
<dbReference type="PROSITE" id="PS01149">
    <property type="entry name" value="PSI_RSU"/>
    <property type="match status" value="1"/>
</dbReference>
<dbReference type="Gene3D" id="3.10.290.10">
    <property type="entry name" value="RNA-binding S4 domain"/>
    <property type="match status" value="1"/>
</dbReference>
<evidence type="ECO:0000256" key="6">
    <source>
        <dbReference type="SAM" id="MobiDB-lite"/>
    </source>
</evidence>
<dbReference type="InterPro" id="IPR020094">
    <property type="entry name" value="TruA/RsuA/RluB/E/F_N"/>
</dbReference>
<dbReference type="OrthoDB" id="9807213at2"/>
<comment type="similarity">
    <text evidence="1 5">Belongs to the pseudouridine synthase RsuA family.</text>
</comment>
<dbReference type="InterPro" id="IPR020103">
    <property type="entry name" value="PsdUridine_synth_cat_dom_sf"/>
</dbReference>
<dbReference type="GO" id="GO:0120159">
    <property type="term" value="F:rRNA pseudouridine synthase activity"/>
    <property type="evidence" value="ECO:0007669"/>
    <property type="project" value="UniProtKB-ARBA"/>
</dbReference>
<feature type="non-terminal residue" evidence="8">
    <location>
        <position position="494"/>
    </location>
</feature>
<dbReference type="GO" id="GO:0005829">
    <property type="term" value="C:cytosol"/>
    <property type="evidence" value="ECO:0007669"/>
    <property type="project" value="UniProtKB-ARBA"/>
</dbReference>
<comment type="caution">
    <text evidence="8">The sequence shown here is derived from an EMBL/GenBank/DDBJ whole genome shotgun (WGS) entry which is preliminary data.</text>
</comment>
<dbReference type="EMBL" id="VZPB01000090">
    <property type="protein sequence ID" value="KAB0572916.1"/>
    <property type="molecule type" value="Genomic_DNA"/>
</dbReference>
<proteinExistence type="inferred from homology"/>
<accession>A0A643F529</accession>
<evidence type="ECO:0000256" key="1">
    <source>
        <dbReference type="ARBA" id="ARBA00008348"/>
    </source>
</evidence>
<reference evidence="8 9" key="1">
    <citation type="submission" date="2019-09" db="EMBL/GenBank/DDBJ databases">
        <title>Draft genome sequences of 48 bacterial type strains from the CCUG.</title>
        <authorList>
            <person name="Tunovic T."/>
            <person name="Pineiro-Iglesias B."/>
            <person name="Unosson C."/>
            <person name="Inganas E."/>
            <person name="Ohlen M."/>
            <person name="Cardew S."/>
            <person name="Jensie-Markopoulos S."/>
            <person name="Salva-Serra F."/>
            <person name="Jaen-Luchoro D."/>
            <person name="Karlsson R."/>
            <person name="Svensson-Stadler L."/>
            <person name="Chun J."/>
            <person name="Moore E."/>
        </authorList>
    </citation>
    <scope>NUCLEOTIDE SEQUENCE [LARGE SCALE GENOMIC DNA]</scope>
    <source>
        <strain evidence="8 9">CCUG 30977</strain>
    </source>
</reference>
<dbReference type="SUPFAM" id="SSF55120">
    <property type="entry name" value="Pseudouridine synthase"/>
    <property type="match status" value="1"/>
</dbReference>
<dbReference type="GO" id="GO:0003723">
    <property type="term" value="F:RNA binding"/>
    <property type="evidence" value="ECO:0007669"/>
    <property type="project" value="UniProtKB-KW"/>
</dbReference>
<dbReference type="Pfam" id="PF00849">
    <property type="entry name" value="PseudoU_synth_2"/>
    <property type="match status" value="1"/>
</dbReference>
<feature type="compositionally biased region" description="Low complexity" evidence="6">
    <location>
        <begin position="62"/>
        <end position="80"/>
    </location>
</feature>
<evidence type="ECO:0000313" key="8">
    <source>
        <dbReference type="EMBL" id="KAB0572916.1"/>
    </source>
</evidence>
<dbReference type="FunFam" id="3.30.70.1560:FF:000001">
    <property type="entry name" value="Pseudouridine synthase"/>
    <property type="match status" value="1"/>
</dbReference>
<dbReference type="CDD" id="cd00165">
    <property type="entry name" value="S4"/>
    <property type="match status" value="1"/>
</dbReference>
<dbReference type="PANTHER" id="PTHR47683">
    <property type="entry name" value="PSEUDOURIDINE SYNTHASE FAMILY PROTEIN-RELATED"/>
    <property type="match status" value="1"/>
</dbReference>
<dbReference type="PANTHER" id="PTHR47683:SF3">
    <property type="entry name" value="RIBOSOMAL LARGE SUBUNIT PSEUDOURIDINE SYNTHASE B"/>
    <property type="match status" value="1"/>
</dbReference>
<feature type="compositionally biased region" description="Low complexity" evidence="6">
    <location>
        <begin position="108"/>
        <end position="126"/>
    </location>
</feature>
<dbReference type="InterPro" id="IPR042092">
    <property type="entry name" value="PsdUridine_s_RsuA/RluB/E/F_cat"/>
</dbReference>
<evidence type="ECO:0000256" key="5">
    <source>
        <dbReference type="RuleBase" id="RU003887"/>
    </source>
</evidence>
<evidence type="ECO:0000256" key="2">
    <source>
        <dbReference type="ARBA" id="ARBA00022884"/>
    </source>
</evidence>
<dbReference type="InterPro" id="IPR002942">
    <property type="entry name" value="S4_RNA-bd"/>
</dbReference>
<feature type="domain" description="RNA-binding S4" evidence="7">
    <location>
        <begin position="213"/>
        <end position="275"/>
    </location>
</feature>
<feature type="compositionally biased region" description="Basic and acidic residues" evidence="6">
    <location>
        <begin position="459"/>
        <end position="494"/>
    </location>
</feature>
<dbReference type="InterPro" id="IPR050343">
    <property type="entry name" value="RsuA_PseudoU_synthase"/>
</dbReference>
<evidence type="ECO:0000259" key="7">
    <source>
        <dbReference type="SMART" id="SM00363"/>
    </source>
</evidence>
<feature type="compositionally biased region" description="Low complexity" evidence="6">
    <location>
        <begin position="154"/>
        <end position="171"/>
    </location>
</feature>
<evidence type="ECO:0000256" key="3">
    <source>
        <dbReference type="ARBA" id="ARBA00023235"/>
    </source>
</evidence>
<dbReference type="Gene3D" id="3.30.70.580">
    <property type="entry name" value="Pseudouridine synthase I, catalytic domain, N-terminal subdomain"/>
    <property type="match status" value="1"/>
</dbReference>
<dbReference type="PROSITE" id="PS50889">
    <property type="entry name" value="S4"/>
    <property type="match status" value="1"/>
</dbReference>
<sequence>MNDADQDNPQLPPAEAAAEAPKKRTRARKVVTAAAEAPVEAVSDAPAAEEAPKPARKRAPRKTAAAAAAEVAEAASVASPEPLPQPSPVLEVPSASVDVPAEAPQGKESAGAVSGGEASEVAAASEEGGEGGGRSRNRRRGRRGAGRGEEAGDGADAPQRPSAEPQQAPAEAGEVFASVVAGDFDGAAEPEEQAEAGEAVAEKRVLLPDVDAPKLHKVLAQSGIGSRRDMEQMIQDGRVTVNDEVAHTGMRVSFGDRVAVDGKPVRIRIAPPPARVIAYHKLAGEVVSHDDPQQRPTVFRKLPRLQQGKWQSVGRLDMNTEGLLLLTTSGDLANKLMHPRFGVEREYAVRVLGTLEKEARERLLAGVEIEGQAAAFKSIEDGGGEGVNHWYRVVITEGRNREVRKLFDAVGLTVSRLIRIRYGCVVLPRGLKRGDWVDLGEADVKALRRLTDGAGAPRGEGRREGRDAQGGRPARGDDRGGKKGRGNEQRRDRP</sequence>
<keyword evidence="2 4" id="KW-0694">RNA-binding</keyword>
<dbReference type="NCBIfam" id="TIGR00093">
    <property type="entry name" value="pseudouridine synthase"/>
    <property type="match status" value="1"/>
</dbReference>
<dbReference type="SMART" id="SM00363">
    <property type="entry name" value="S4"/>
    <property type="match status" value="1"/>
</dbReference>
<dbReference type="Pfam" id="PF01479">
    <property type="entry name" value="S4"/>
    <property type="match status" value="1"/>
</dbReference>
<keyword evidence="3 5" id="KW-0413">Isomerase</keyword>
<dbReference type="InterPro" id="IPR006145">
    <property type="entry name" value="PsdUridine_synth_RsuA/RluA"/>
</dbReference>
<dbReference type="Gene3D" id="3.30.70.1560">
    <property type="entry name" value="Alpha-L RNA-binding motif"/>
    <property type="match status" value="1"/>
</dbReference>
<name>A0A643F529_IDEDE</name>
<dbReference type="GO" id="GO:0000455">
    <property type="term" value="P:enzyme-directed rRNA pseudouridine synthesis"/>
    <property type="evidence" value="ECO:0007669"/>
    <property type="project" value="UniProtKB-ARBA"/>
</dbReference>
<dbReference type="InterPro" id="IPR036986">
    <property type="entry name" value="S4_RNA-bd_sf"/>
</dbReference>
<dbReference type="AlphaFoldDB" id="A0A643F529"/>
<gene>
    <name evidence="8" type="ORF">F7Q92_20610</name>
</gene>
<dbReference type="Proteomes" id="UP000430120">
    <property type="component" value="Unassembled WGS sequence"/>
</dbReference>
<evidence type="ECO:0000256" key="4">
    <source>
        <dbReference type="PROSITE-ProRule" id="PRU00182"/>
    </source>
</evidence>
<evidence type="ECO:0000313" key="9">
    <source>
        <dbReference type="Proteomes" id="UP000430120"/>
    </source>
</evidence>
<feature type="compositionally biased region" description="Low complexity" evidence="6">
    <location>
        <begin position="30"/>
        <end position="49"/>
    </location>
</feature>
<dbReference type="InterPro" id="IPR000748">
    <property type="entry name" value="PsdUridine_synth_RsuA/RluB/E/F"/>
</dbReference>
<dbReference type="RefSeq" id="WP_151125945.1">
    <property type="nucleotide sequence ID" value="NZ_VZPB01000090.1"/>
</dbReference>
<dbReference type="InterPro" id="IPR018496">
    <property type="entry name" value="PsdUridine_synth_RsuA/RluB_CS"/>
</dbReference>
<keyword evidence="9" id="KW-1185">Reference proteome</keyword>
<feature type="region of interest" description="Disordered" evidence="6">
    <location>
        <begin position="1"/>
        <end position="171"/>
    </location>
</feature>
<protein>
    <recommendedName>
        <fullName evidence="5">Pseudouridine synthase</fullName>
        <ecNumber evidence="5">5.4.99.-</ecNumber>
    </recommendedName>
</protein>
<dbReference type="CDD" id="cd02556">
    <property type="entry name" value="PseudoU_synth_RluB"/>
    <property type="match status" value="1"/>
</dbReference>
<feature type="compositionally biased region" description="Basic residues" evidence="6">
    <location>
        <begin position="135"/>
        <end position="145"/>
    </location>
</feature>